<evidence type="ECO:0000256" key="1">
    <source>
        <dbReference type="SAM" id="SignalP"/>
    </source>
</evidence>
<keyword evidence="1" id="KW-0732">Signal</keyword>
<sequence>MLHLVLCFSLSSLRITVQGVYSNVNDNNNSSTVATMPSKPEQSAVWMHCIYLWDAVLLQNVCLCFETKMRSEMLLVKKEAARRDFGDPRNRFRIACAPF</sequence>
<evidence type="ECO:0008006" key="4">
    <source>
        <dbReference type="Google" id="ProtNLM"/>
    </source>
</evidence>
<keyword evidence="3" id="KW-1185">Reference proteome</keyword>
<comment type="caution">
    <text evidence="2">The sequence shown here is derived from an EMBL/GenBank/DDBJ whole genome shotgun (WGS) entry which is preliminary data.</text>
</comment>
<dbReference type="AlphaFoldDB" id="A0AAN8KVW4"/>
<feature type="signal peptide" evidence="1">
    <location>
        <begin position="1"/>
        <end position="22"/>
    </location>
</feature>
<proteinExistence type="predicted"/>
<feature type="chain" id="PRO_5043010738" description="Secreted protein" evidence="1">
    <location>
        <begin position="23"/>
        <end position="99"/>
    </location>
</feature>
<accession>A0AAN8KVW4</accession>
<dbReference type="EMBL" id="JAGTTL010000028">
    <property type="protein sequence ID" value="KAK6299777.1"/>
    <property type="molecule type" value="Genomic_DNA"/>
</dbReference>
<organism evidence="2 3">
    <name type="scientific">Coregonus suidteri</name>
    <dbReference type="NCBI Taxonomy" id="861788"/>
    <lineage>
        <taxon>Eukaryota</taxon>
        <taxon>Metazoa</taxon>
        <taxon>Chordata</taxon>
        <taxon>Craniata</taxon>
        <taxon>Vertebrata</taxon>
        <taxon>Euteleostomi</taxon>
        <taxon>Actinopterygii</taxon>
        <taxon>Neopterygii</taxon>
        <taxon>Teleostei</taxon>
        <taxon>Protacanthopterygii</taxon>
        <taxon>Salmoniformes</taxon>
        <taxon>Salmonidae</taxon>
        <taxon>Coregoninae</taxon>
        <taxon>Coregonus</taxon>
    </lineage>
</organism>
<name>A0AAN8KVW4_9TELE</name>
<protein>
    <recommendedName>
        <fullName evidence="4">Secreted protein</fullName>
    </recommendedName>
</protein>
<evidence type="ECO:0000313" key="2">
    <source>
        <dbReference type="EMBL" id="KAK6299777.1"/>
    </source>
</evidence>
<evidence type="ECO:0000313" key="3">
    <source>
        <dbReference type="Proteomes" id="UP001356427"/>
    </source>
</evidence>
<gene>
    <name evidence="2" type="ORF">J4Q44_G00298100</name>
</gene>
<dbReference type="Proteomes" id="UP001356427">
    <property type="component" value="Unassembled WGS sequence"/>
</dbReference>
<reference evidence="2 3" key="1">
    <citation type="submission" date="2021-04" db="EMBL/GenBank/DDBJ databases">
        <authorList>
            <person name="De Guttry C."/>
            <person name="Zahm M."/>
            <person name="Klopp C."/>
            <person name="Cabau C."/>
            <person name="Louis A."/>
            <person name="Berthelot C."/>
            <person name="Parey E."/>
            <person name="Roest Crollius H."/>
            <person name="Montfort J."/>
            <person name="Robinson-Rechavi M."/>
            <person name="Bucao C."/>
            <person name="Bouchez O."/>
            <person name="Gislard M."/>
            <person name="Lluch J."/>
            <person name="Milhes M."/>
            <person name="Lampietro C."/>
            <person name="Lopez Roques C."/>
            <person name="Donnadieu C."/>
            <person name="Braasch I."/>
            <person name="Desvignes T."/>
            <person name="Postlethwait J."/>
            <person name="Bobe J."/>
            <person name="Wedekind C."/>
            <person name="Guiguen Y."/>
        </authorList>
    </citation>
    <scope>NUCLEOTIDE SEQUENCE [LARGE SCALE GENOMIC DNA]</scope>
    <source>
        <strain evidence="2">Cs_M1</strain>
        <tissue evidence="2">Blood</tissue>
    </source>
</reference>